<feature type="region of interest" description="Disordered" evidence="3">
    <location>
        <begin position="50"/>
        <end position="78"/>
    </location>
</feature>
<sequence length="348" mass="36416">MNTQFVAFTDTGSQAGNPPGQDQVLLDTYSNTVVNVAKKVSPSVVQIKVSARSQNNAQSASPGRRPGQSRPGNNDGGTGSGFIISTDGYIITNNHVVAGATKIDVGLPDGREFEATLIGRDPATDVAVIKIYADGLKAIRFADSRQVQVGQIAIAIGNPYGFQYSLTAGVVSALGRTLRSESGRLIDDVLQTDAALNPGNSGGPLVNSNGDVIGVNTAVILPAQGICFAVSSNLAALVAGKLIMEGRVRRGYLGIAGQLINLTERIKQYNQLTIKTGVVVASVEADGVAGNSELLQGDIIVGFNGEPVASVDDLHRLLTDDTIGRRIQLTILRENRQKGVFVVPGELK</sequence>
<dbReference type="SMART" id="SM00228">
    <property type="entry name" value="PDZ"/>
    <property type="match status" value="1"/>
</dbReference>
<feature type="region of interest" description="Disordered" evidence="3">
    <location>
        <begin position="1"/>
        <end position="21"/>
    </location>
</feature>
<dbReference type="Gene3D" id="2.30.42.10">
    <property type="match status" value="1"/>
</dbReference>
<dbReference type="Pfam" id="PF13365">
    <property type="entry name" value="Trypsin_2"/>
    <property type="match status" value="1"/>
</dbReference>
<evidence type="ECO:0000259" key="4">
    <source>
        <dbReference type="PROSITE" id="PS50106"/>
    </source>
</evidence>
<dbReference type="InterPro" id="IPR001940">
    <property type="entry name" value="Peptidase_S1C"/>
</dbReference>
<reference evidence="5 6" key="1">
    <citation type="submission" date="2020-02" db="EMBL/GenBank/DDBJ databases">
        <title>Draft genome sequence of two Spirosoma agri KCTC 52727 and Spirosoma terrae KCTC 52035.</title>
        <authorList>
            <person name="Rojas J."/>
            <person name="Ambika Manirajan B."/>
            <person name="Suarez C."/>
            <person name="Ratering S."/>
            <person name="Schnell S."/>
        </authorList>
    </citation>
    <scope>NUCLEOTIDE SEQUENCE [LARGE SCALE GENOMIC DNA]</scope>
    <source>
        <strain evidence="5 6">KCTC 52035</strain>
    </source>
</reference>
<proteinExistence type="predicted"/>
<dbReference type="AlphaFoldDB" id="A0A6L9LI05"/>
<dbReference type="Proteomes" id="UP000474175">
    <property type="component" value="Unassembled WGS sequence"/>
</dbReference>
<dbReference type="RefSeq" id="WP_163954978.1">
    <property type="nucleotide sequence ID" value="NZ_JAAFZH010000021.1"/>
</dbReference>
<accession>A0A6L9LI05</accession>
<gene>
    <name evidence="5" type="ORF">GK108_28435</name>
</gene>
<protein>
    <submittedName>
        <fullName evidence="5">Trypsin-like serine protease</fullName>
    </submittedName>
</protein>
<feature type="compositionally biased region" description="Low complexity" evidence="3">
    <location>
        <begin position="50"/>
        <end position="61"/>
    </location>
</feature>
<dbReference type="SUPFAM" id="SSF50156">
    <property type="entry name" value="PDZ domain-like"/>
    <property type="match status" value="1"/>
</dbReference>
<dbReference type="Gene3D" id="2.40.10.120">
    <property type="match status" value="1"/>
</dbReference>
<evidence type="ECO:0000256" key="2">
    <source>
        <dbReference type="ARBA" id="ARBA00022801"/>
    </source>
</evidence>
<evidence type="ECO:0000313" key="5">
    <source>
        <dbReference type="EMBL" id="NDU98841.1"/>
    </source>
</evidence>
<dbReference type="InterPro" id="IPR036034">
    <property type="entry name" value="PDZ_sf"/>
</dbReference>
<dbReference type="EMBL" id="JAAFZH010000021">
    <property type="protein sequence ID" value="NDU98841.1"/>
    <property type="molecule type" value="Genomic_DNA"/>
</dbReference>
<dbReference type="SUPFAM" id="SSF50494">
    <property type="entry name" value="Trypsin-like serine proteases"/>
    <property type="match status" value="1"/>
</dbReference>
<keyword evidence="1 5" id="KW-0645">Protease</keyword>
<dbReference type="Pfam" id="PF13180">
    <property type="entry name" value="PDZ_2"/>
    <property type="match status" value="1"/>
</dbReference>
<keyword evidence="6" id="KW-1185">Reference proteome</keyword>
<dbReference type="InterPro" id="IPR001478">
    <property type="entry name" value="PDZ"/>
</dbReference>
<dbReference type="PRINTS" id="PR00834">
    <property type="entry name" value="PROTEASES2C"/>
</dbReference>
<dbReference type="PANTHER" id="PTHR43343:SF3">
    <property type="entry name" value="PROTEASE DO-LIKE 8, CHLOROPLASTIC"/>
    <property type="match status" value="1"/>
</dbReference>
<evidence type="ECO:0000313" key="6">
    <source>
        <dbReference type="Proteomes" id="UP000474175"/>
    </source>
</evidence>
<keyword evidence="2" id="KW-0378">Hydrolase</keyword>
<organism evidence="5 6">
    <name type="scientific">Spirosoma terrae</name>
    <dbReference type="NCBI Taxonomy" id="1968276"/>
    <lineage>
        <taxon>Bacteria</taxon>
        <taxon>Pseudomonadati</taxon>
        <taxon>Bacteroidota</taxon>
        <taxon>Cytophagia</taxon>
        <taxon>Cytophagales</taxon>
        <taxon>Cytophagaceae</taxon>
        <taxon>Spirosoma</taxon>
    </lineage>
</organism>
<dbReference type="InterPro" id="IPR009003">
    <property type="entry name" value="Peptidase_S1_PA"/>
</dbReference>
<feature type="domain" description="PDZ" evidence="4">
    <location>
        <begin position="259"/>
        <end position="335"/>
    </location>
</feature>
<name>A0A6L9LI05_9BACT</name>
<evidence type="ECO:0000256" key="3">
    <source>
        <dbReference type="SAM" id="MobiDB-lite"/>
    </source>
</evidence>
<dbReference type="GO" id="GO:0006508">
    <property type="term" value="P:proteolysis"/>
    <property type="evidence" value="ECO:0007669"/>
    <property type="project" value="UniProtKB-KW"/>
</dbReference>
<dbReference type="GO" id="GO:0004252">
    <property type="term" value="F:serine-type endopeptidase activity"/>
    <property type="evidence" value="ECO:0007669"/>
    <property type="project" value="InterPro"/>
</dbReference>
<comment type="caution">
    <text evidence="5">The sequence shown here is derived from an EMBL/GenBank/DDBJ whole genome shotgun (WGS) entry which is preliminary data.</text>
</comment>
<dbReference type="PROSITE" id="PS50106">
    <property type="entry name" value="PDZ"/>
    <property type="match status" value="1"/>
</dbReference>
<feature type="compositionally biased region" description="Polar residues" evidence="3">
    <location>
        <begin position="1"/>
        <end position="16"/>
    </location>
</feature>
<dbReference type="InterPro" id="IPR051201">
    <property type="entry name" value="Chloro_Bact_Ser_Proteases"/>
</dbReference>
<evidence type="ECO:0000256" key="1">
    <source>
        <dbReference type="ARBA" id="ARBA00022670"/>
    </source>
</evidence>
<dbReference type="PANTHER" id="PTHR43343">
    <property type="entry name" value="PEPTIDASE S12"/>
    <property type="match status" value="1"/>
</dbReference>